<sequence>MLRRLYGILAELYCIEWREVPSYCQSNEYITFKKRNAKAKAKIKEKPVTSPQNSEDSSALSEDKSSNTIKRKKKNTSLVAVSSVNNNSSDKDLFAIVFTADCDAPITSTNNTTKQSNWFDEDSKNALIWSVGPMKVPTNVCTITFMDFAEDICKGYKLTGFCGFVLILEGDEKGDSCKFLHAREDYKQGWQLGREWENVTMGKKNIGDTIIASADRENAREEDYNEIDDIAQANIPFACIIYKKPYKDPIVTQCGHYFCGQCVLRRYRKDPSLRNLWIWNKWCF</sequence>
<evidence type="ECO:0000313" key="8">
    <source>
        <dbReference type="Proteomes" id="UP000258309"/>
    </source>
</evidence>
<comment type="subunit">
    <text evidence="4">Associated with the spliceosome.</text>
</comment>
<dbReference type="PANTHER" id="PTHR12930">
    <property type="entry name" value="ZINC FINGER PROTEIN 183"/>
    <property type="match status" value="1"/>
</dbReference>
<organism evidence="7 8">
    <name type="scientific">Scytalidium lignicola</name>
    <name type="common">Hyphomycete</name>
    <dbReference type="NCBI Taxonomy" id="5539"/>
    <lineage>
        <taxon>Eukaryota</taxon>
        <taxon>Fungi</taxon>
        <taxon>Dikarya</taxon>
        <taxon>Ascomycota</taxon>
        <taxon>Pezizomycotina</taxon>
        <taxon>Leotiomycetes</taxon>
        <taxon>Leotiomycetes incertae sedis</taxon>
        <taxon>Scytalidium</taxon>
    </lineage>
</organism>
<dbReference type="EMBL" id="NCSJ02000259">
    <property type="protein sequence ID" value="RFU26487.1"/>
    <property type="molecule type" value="Genomic_DNA"/>
</dbReference>
<evidence type="ECO:0000259" key="6">
    <source>
        <dbReference type="Pfam" id="PF13445"/>
    </source>
</evidence>
<dbReference type="InterPro" id="IPR039971">
    <property type="entry name" value="CWC24-like"/>
</dbReference>
<name>A0A3E2GZN6_SCYLI</name>
<keyword evidence="3 4" id="KW-0862">Zinc</keyword>
<comment type="similarity">
    <text evidence="4">Belongs to the CWC24 family.</text>
</comment>
<keyword evidence="1" id="KW-0479">Metal-binding</keyword>
<evidence type="ECO:0000256" key="4">
    <source>
        <dbReference type="RuleBase" id="RU367110"/>
    </source>
</evidence>
<keyword evidence="4" id="KW-0747">Spliceosome</keyword>
<dbReference type="AlphaFoldDB" id="A0A3E2GZN6"/>
<dbReference type="Proteomes" id="UP000258309">
    <property type="component" value="Unassembled WGS sequence"/>
</dbReference>
<comment type="caution">
    <text evidence="7">The sequence shown here is derived from an EMBL/GenBank/DDBJ whole genome shotgun (WGS) entry which is preliminary data.</text>
</comment>
<dbReference type="STRING" id="5539.A0A3E2GZN6"/>
<evidence type="ECO:0000256" key="3">
    <source>
        <dbReference type="ARBA" id="ARBA00022833"/>
    </source>
</evidence>
<dbReference type="InterPro" id="IPR017907">
    <property type="entry name" value="Znf_RING_CS"/>
</dbReference>
<dbReference type="Pfam" id="PF13445">
    <property type="entry name" value="zf-RING_UBOX"/>
    <property type="match status" value="1"/>
</dbReference>
<feature type="compositionally biased region" description="Polar residues" evidence="5">
    <location>
        <begin position="49"/>
        <end position="60"/>
    </location>
</feature>
<feature type="non-terminal residue" evidence="7">
    <location>
        <position position="1"/>
    </location>
</feature>
<keyword evidence="4" id="KW-0507">mRNA processing</keyword>
<evidence type="ECO:0000256" key="2">
    <source>
        <dbReference type="ARBA" id="ARBA00022771"/>
    </source>
</evidence>
<keyword evidence="4" id="KW-0238">DNA-binding</keyword>
<feature type="non-terminal residue" evidence="7">
    <location>
        <position position="284"/>
    </location>
</feature>
<dbReference type="OrthoDB" id="25761at2759"/>
<protein>
    <recommendedName>
        <fullName evidence="4">Pre-mRNA-splicing factor CWC24</fullName>
    </recommendedName>
</protein>
<dbReference type="PROSITE" id="PS00518">
    <property type="entry name" value="ZF_RING_1"/>
    <property type="match status" value="1"/>
</dbReference>
<evidence type="ECO:0000256" key="1">
    <source>
        <dbReference type="ARBA" id="ARBA00022723"/>
    </source>
</evidence>
<keyword evidence="4" id="KW-0508">mRNA splicing</keyword>
<dbReference type="PANTHER" id="PTHR12930:SF0">
    <property type="entry name" value="RING FINGER PROTEIN 113B"/>
    <property type="match status" value="1"/>
</dbReference>
<comment type="subcellular location">
    <subcellularLocation>
        <location evidence="4">Nucleus</location>
    </subcellularLocation>
</comment>
<gene>
    <name evidence="7" type="ORF">B7463_g9853</name>
</gene>
<keyword evidence="2 4" id="KW-0863">Zinc-finger</keyword>
<dbReference type="GO" id="GO:0003677">
    <property type="term" value="F:DNA binding"/>
    <property type="evidence" value="ECO:0007669"/>
    <property type="project" value="UniProtKB-UniRule"/>
</dbReference>
<comment type="function">
    <text evidence="4">Involved in pre-mRNA splicing.</text>
</comment>
<dbReference type="GO" id="GO:0006397">
    <property type="term" value="P:mRNA processing"/>
    <property type="evidence" value="ECO:0007669"/>
    <property type="project" value="UniProtKB-KW"/>
</dbReference>
<reference evidence="7 8" key="1">
    <citation type="submission" date="2018-05" db="EMBL/GenBank/DDBJ databases">
        <title>Draft genome sequence of Scytalidium lignicola DSM 105466, a ubiquitous saprotrophic fungus.</title>
        <authorList>
            <person name="Buettner E."/>
            <person name="Gebauer A.M."/>
            <person name="Hofrichter M."/>
            <person name="Liers C."/>
            <person name="Kellner H."/>
        </authorList>
    </citation>
    <scope>NUCLEOTIDE SEQUENCE [LARGE SCALE GENOMIC DNA]</scope>
    <source>
        <strain evidence="7 8">DSM 105466</strain>
    </source>
</reference>
<accession>A0A3E2GZN6</accession>
<keyword evidence="4" id="KW-0539">Nucleus</keyword>
<dbReference type="InterPro" id="IPR027370">
    <property type="entry name" value="Znf-RING_euk"/>
</dbReference>
<dbReference type="GO" id="GO:0005684">
    <property type="term" value="C:U2-type spliceosomal complex"/>
    <property type="evidence" value="ECO:0007669"/>
    <property type="project" value="TreeGrafter"/>
</dbReference>
<evidence type="ECO:0000313" key="7">
    <source>
        <dbReference type="EMBL" id="RFU26487.1"/>
    </source>
</evidence>
<dbReference type="SUPFAM" id="SSF57850">
    <property type="entry name" value="RING/U-box"/>
    <property type="match status" value="1"/>
</dbReference>
<dbReference type="InterPro" id="IPR013083">
    <property type="entry name" value="Znf_RING/FYVE/PHD"/>
</dbReference>
<evidence type="ECO:0000256" key="5">
    <source>
        <dbReference type="SAM" id="MobiDB-lite"/>
    </source>
</evidence>
<feature type="region of interest" description="Disordered" evidence="5">
    <location>
        <begin position="41"/>
        <end position="69"/>
    </location>
</feature>
<feature type="domain" description="Zinc finger RING-type eukaryotic" evidence="6">
    <location>
        <begin position="239"/>
        <end position="266"/>
    </location>
</feature>
<dbReference type="Gene3D" id="3.30.40.10">
    <property type="entry name" value="Zinc/RING finger domain, C3HC4 (zinc finger)"/>
    <property type="match status" value="1"/>
</dbReference>
<proteinExistence type="inferred from homology"/>
<keyword evidence="8" id="KW-1185">Reference proteome</keyword>
<dbReference type="GO" id="GO:0034247">
    <property type="term" value="P:snoRNA splicing"/>
    <property type="evidence" value="ECO:0007669"/>
    <property type="project" value="TreeGrafter"/>
</dbReference>
<dbReference type="GO" id="GO:0008270">
    <property type="term" value="F:zinc ion binding"/>
    <property type="evidence" value="ECO:0007669"/>
    <property type="project" value="UniProtKB-KW"/>
</dbReference>